<accession>A0A5B7AJ19</accession>
<sequence length="393" mass="45639">MKPEKIKESVDDDGPREVGDKLVKSTVAPLELVGAIDKLVQVLERYYVSQKLPQEPNQQVVSDCVIEIDKLDEVLPQQGGHSIFEVPKSLHKLEPDAFIPHVVSIGPYHRDDERLHGMEKHKKRLLRHVLDRTGCPLEFLMEAMFKLEVETRKCYDKPFKNLSSQEFVEMMLLDACFILELLDVDAYGIKHCGYYADDPIFTTRGISPFIQRDLLMLENQLPFFVLDELFCLIKDQSMKDKLTLKFFKSVLPGPSQNLQKTKRKSRLHLLDVVRQALRPSPKLTSSEVYWEDEQPFQPTMHSVTRLRGTGVEFMKKNSTITDIEFDGAVLYIPRLVIRDSTKSIFLNLMVFEQYYPRSSNYVTSKFHGRANQLCQRCGVFVRKRDYRAWFGKQ</sequence>
<proteinExistence type="predicted"/>
<dbReference type="AlphaFoldDB" id="A0A5B7AJ19"/>
<name>A0A5B7AJ19_DAVIN</name>
<dbReference type="PANTHER" id="PTHR31170">
    <property type="entry name" value="BNAC04G53230D PROTEIN"/>
    <property type="match status" value="1"/>
</dbReference>
<protein>
    <submittedName>
        <fullName evidence="1">Uncharacterized protein</fullName>
    </submittedName>
</protein>
<dbReference type="PANTHER" id="PTHR31170:SF25">
    <property type="entry name" value="BNAA09G04570D PROTEIN"/>
    <property type="match status" value="1"/>
</dbReference>
<dbReference type="Pfam" id="PF03140">
    <property type="entry name" value="DUF247"/>
    <property type="match status" value="1"/>
</dbReference>
<evidence type="ECO:0000313" key="1">
    <source>
        <dbReference type="EMBL" id="MPA55948.1"/>
    </source>
</evidence>
<gene>
    <name evidence="1" type="ORF">Din_025389</name>
</gene>
<dbReference type="EMBL" id="GHES01025389">
    <property type="protein sequence ID" value="MPA55948.1"/>
    <property type="molecule type" value="Transcribed_RNA"/>
</dbReference>
<reference evidence="1" key="1">
    <citation type="submission" date="2019-08" db="EMBL/GenBank/DDBJ databases">
        <title>Reference gene set and small RNA set construction with multiple tissues from Davidia involucrata Baill.</title>
        <authorList>
            <person name="Yang H."/>
            <person name="Zhou C."/>
            <person name="Li G."/>
            <person name="Wang J."/>
            <person name="Gao P."/>
            <person name="Wang M."/>
            <person name="Wang R."/>
            <person name="Zhao Y."/>
        </authorList>
    </citation>
    <scope>NUCLEOTIDE SEQUENCE</scope>
    <source>
        <tissue evidence="1">Mixed with DoveR01_LX</tissue>
    </source>
</reference>
<organism evidence="1">
    <name type="scientific">Davidia involucrata</name>
    <name type="common">Dove tree</name>
    <dbReference type="NCBI Taxonomy" id="16924"/>
    <lineage>
        <taxon>Eukaryota</taxon>
        <taxon>Viridiplantae</taxon>
        <taxon>Streptophyta</taxon>
        <taxon>Embryophyta</taxon>
        <taxon>Tracheophyta</taxon>
        <taxon>Spermatophyta</taxon>
        <taxon>Magnoliopsida</taxon>
        <taxon>eudicotyledons</taxon>
        <taxon>Gunneridae</taxon>
        <taxon>Pentapetalae</taxon>
        <taxon>asterids</taxon>
        <taxon>Cornales</taxon>
        <taxon>Nyssaceae</taxon>
        <taxon>Davidia</taxon>
    </lineage>
</organism>
<dbReference type="InterPro" id="IPR004158">
    <property type="entry name" value="DUF247_pln"/>
</dbReference>